<dbReference type="InterPro" id="IPR051512">
    <property type="entry name" value="Inactive_Rhomboid"/>
</dbReference>
<dbReference type="SUPFAM" id="SSF144091">
    <property type="entry name" value="Rhomboid-like"/>
    <property type="match status" value="1"/>
</dbReference>
<keyword evidence="6 8" id="KW-0472">Membrane</keyword>
<sequence>MEGNQKQNASNGIAQGSNLVGKVSTYFGIDENSERMSQWKHRFLMETESWTSGGQERKLLKLQSSAMDHLENTLSPHQQLSSQAMDIGQMSAYGEPGVIQHSSSFSHVTSNLSMNAEPSQVLSRSADVNFSGMNYLSDQEDELPVSRISCPSDDSCSCANETPDDDDSDASRRDIGNIVTAKRPGRLYSFNSTQSEECLTYQNCSDIVTVWNGQVFGDIAVSPSLPSFPIDRSSDEKHEPTSLTNVLPSHRHTTHVVLTDHDLKSNECEEKRSEDSEGKMKASHSLQLIACAGFDADNEECHGNHQQEESLTRLSAVVPFGEEPVTESESSSRQSIVEPTVQPAEKTENEGFLYRVQAYQQYQKLVQQELEERKHIAQAKIARRAQLAMKLRMREKQIDNALTVALDHYGRPLAHCGSMKQRKGPRKRREHTSSSVEVRRQLEELPEYRPWFTCCISALQLITVIIVCAVGGFAKIGMAPVETETDWLSTLEGSDKLLYYPSVNPWFGPPITFLVSVGALYPPCMRDDIHTNIALAQLSEDNPANLGCCEVAAHQVAATTTQDECQELSNGFGVWTAESVCSERAAGNNSVSHEIRPCCLGMGVQCHLTTALHCSYVGGHYQPDSEHCSQVNCLSAVCGLDGVASRDLAAPRQCWRFLSSILLHGGLSVTVLVLSVQLVVARHIERLAGAIRLAIIYFLCAVGGNVVAALFSPDVAQLGAGGAMFGMLAVVWQELFQTWNLIDRPWFEVVKLTSVMLLFITEGTLPYVDNIAHVAGFVIGGICSVIFLPYITLSRWDAVLKRTLVVCAIPTLLAVLVLAFVVFYEVQMSVCPVCAVINCAPYMPNMCNASVAHGRYTVQRGYLSNATQHV</sequence>
<feature type="compositionally biased region" description="Polar residues" evidence="7">
    <location>
        <begin position="327"/>
        <end position="337"/>
    </location>
</feature>
<feature type="transmembrane region" description="Helical" evidence="8">
    <location>
        <begin position="771"/>
        <end position="791"/>
    </location>
</feature>
<dbReference type="PANTHER" id="PTHR45965">
    <property type="entry name" value="INACTIVE RHOMBOID PROTEIN"/>
    <property type="match status" value="1"/>
</dbReference>
<name>A0ABM1EL47_PRICU</name>
<organism evidence="10 11">
    <name type="scientific">Priapulus caudatus</name>
    <name type="common">Priapulid worm</name>
    <dbReference type="NCBI Taxonomy" id="37621"/>
    <lineage>
        <taxon>Eukaryota</taxon>
        <taxon>Metazoa</taxon>
        <taxon>Ecdysozoa</taxon>
        <taxon>Scalidophora</taxon>
        <taxon>Priapulida</taxon>
        <taxon>Priapulimorpha</taxon>
        <taxon>Priapulimorphida</taxon>
        <taxon>Priapulidae</taxon>
        <taxon>Priapulus</taxon>
    </lineage>
</organism>
<dbReference type="Pfam" id="PF01694">
    <property type="entry name" value="Rhomboid"/>
    <property type="match status" value="1"/>
</dbReference>
<dbReference type="Proteomes" id="UP000695022">
    <property type="component" value="Unplaced"/>
</dbReference>
<feature type="region of interest" description="Disordered" evidence="7">
    <location>
        <begin position="154"/>
        <end position="173"/>
    </location>
</feature>
<comment type="subcellular location">
    <subcellularLocation>
        <location evidence="1">Endoplasmic reticulum membrane</location>
        <topology evidence="1">Multi-pass membrane protein</topology>
    </subcellularLocation>
</comment>
<keyword evidence="5 8" id="KW-1133">Transmembrane helix</keyword>
<dbReference type="InterPro" id="IPR022764">
    <property type="entry name" value="Peptidase_S54_rhomboid_dom"/>
</dbReference>
<feature type="transmembrane region" description="Helical" evidence="8">
    <location>
        <begin position="693"/>
        <end position="712"/>
    </location>
</feature>
<evidence type="ECO:0000256" key="1">
    <source>
        <dbReference type="ARBA" id="ARBA00004477"/>
    </source>
</evidence>
<dbReference type="Gene3D" id="1.20.1540.10">
    <property type="entry name" value="Rhomboid-like"/>
    <property type="match status" value="1"/>
</dbReference>
<keyword evidence="3 8" id="KW-0812">Transmembrane</keyword>
<dbReference type="InterPro" id="IPR035952">
    <property type="entry name" value="Rhomboid-like_sf"/>
</dbReference>
<dbReference type="GeneID" id="106813317"/>
<evidence type="ECO:0000256" key="8">
    <source>
        <dbReference type="SAM" id="Phobius"/>
    </source>
</evidence>
<protein>
    <submittedName>
        <fullName evidence="11">Uncharacterized protein LOC106813317</fullName>
    </submittedName>
</protein>
<feature type="transmembrane region" description="Helical" evidence="8">
    <location>
        <begin position="661"/>
        <end position="681"/>
    </location>
</feature>
<feature type="region of interest" description="Disordered" evidence="7">
    <location>
        <begin position="323"/>
        <end position="344"/>
    </location>
</feature>
<keyword evidence="10" id="KW-1185">Reference proteome</keyword>
<evidence type="ECO:0000313" key="10">
    <source>
        <dbReference type="Proteomes" id="UP000695022"/>
    </source>
</evidence>
<feature type="transmembrane region" description="Helical" evidence="8">
    <location>
        <begin position="803"/>
        <end position="824"/>
    </location>
</feature>
<reference evidence="11" key="1">
    <citation type="submission" date="2025-08" db="UniProtKB">
        <authorList>
            <consortium name="RefSeq"/>
        </authorList>
    </citation>
    <scope>IDENTIFICATION</scope>
</reference>
<comment type="similarity">
    <text evidence="2">Belongs to the peptidase S54 family.</text>
</comment>
<dbReference type="RefSeq" id="XP_014672918.1">
    <property type="nucleotide sequence ID" value="XM_014817432.1"/>
</dbReference>
<proteinExistence type="inferred from homology"/>
<evidence type="ECO:0000256" key="2">
    <source>
        <dbReference type="ARBA" id="ARBA00009045"/>
    </source>
</evidence>
<evidence type="ECO:0000256" key="6">
    <source>
        <dbReference type="ARBA" id="ARBA00023136"/>
    </source>
</evidence>
<evidence type="ECO:0000256" key="7">
    <source>
        <dbReference type="SAM" id="MobiDB-lite"/>
    </source>
</evidence>
<dbReference type="PANTHER" id="PTHR45965:SF3">
    <property type="entry name" value="INACTIVE RHOMBOID PROTEIN 1"/>
    <property type="match status" value="1"/>
</dbReference>
<evidence type="ECO:0000259" key="9">
    <source>
        <dbReference type="Pfam" id="PF01694"/>
    </source>
</evidence>
<evidence type="ECO:0000256" key="4">
    <source>
        <dbReference type="ARBA" id="ARBA00022824"/>
    </source>
</evidence>
<feature type="domain" description="Peptidase S54 rhomboid" evidence="9">
    <location>
        <begin position="652"/>
        <end position="788"/>
    </location>
</feature>
<feature type="transmembrane region" description="Helical" evidence="8">
    <location>
        <begin position="748"/>
        <end position="765"/>
    </location>
</feature>
<keyword evidence="4" id="KW-0256">Endoplasmic reticulum</keyword>
<evidence type="ECO:0000313" key="11">
    <source>
        <dbReference type="RefSeq" id="XP_014672918.1"/>
    </source>
</evidence>
<evidence type="ECO:0000256" key="5">
    <source>
        <dbReference type="ARBA" id="ARBA00022989"/>
    </source>
</evidence>
<evidence type="ECO:0000256" key="3">
    <source>
        <dbReference type="ARBA" id="ARBA00022692"/>
    </source>
</evidence>
<feature type="transmembrane region" description="Helical" evidence="8">
    <location>
        <begin position="718"/>
        <end position="736"/>
    </location>
</feature>
<accession>A0ABM1EL47</accession>
<gene>
    <name evidence="11" type="primary">LOC106813317</name>
</gene>